<dbReference type="GO" id="GO:0005737">
    <property type="term" value="C:cytoplasm"/>
    <property type="evidence" value="ECO:0007669"/>
    <property type="project" value="TreeGrafter"/>
</dbReference>
<dbReference type="Proteomes" id="UP000555407">
    <property type="component" value="Unassembled WGS sequence"/>
</dbReference>
<dbReference type="AlphaFoldDB" id="A0A7X6A4Y3"/>
<evidence type="ECO:0000256" key="2">
    <source>
        <dbReference type="ARBA" id="ARBA00023235"/>
    </source>
</evidence>
<dbReference type="EMBL" id="JAASRO010000001">
    <property type="protein sequence ID" value="NIK61971.1"/>
    <property type="molecule type" value="Genomic_DNA"/>
</dbReference>
<dbReference type="Gene3D" id="3.10.310.10">
    <property type="entry name" value="Diaminopimelate Epimerase, Chain A, domain 1"/>
    <property type="match status" value="2"/>
</dbReference>
<organism evidence="3 4">
    <name type="scientific">Kribbella shirazensis</name>
    <dbReference type="NCBI Taxonomy" id="1105143"/>
    <lineage>
        <taxon>Bacteria</taxon>
        <taxon>Bacillati</taxon>
        <taxon>Actinomycetota</taxon>
        <taxon>Actinomycetes</taxon>
        <taxon>Propionibacteriales</taxon>
        <taxon>Kribbellaceae</taxon>
        <taxon>Kribbella</taxon>
    </lineage>
</organism>
<dbReference type="InterPro" id="IPR003719">
    <property type="entry name" value="Phenazine_PhzF-like"/>
</dbReference>
<protein>
    <submittedName>
        <fullName evidence="3">Trans-2,3-dihydro-3-hydroxyanthranilate isomerase</fullName>
        <ecNumber evidence="3">5.3.3.17</ecNumber>
    </submittedName>
</protein>
<comment type="caution">
    <text evidence="3">The sequence shown here is derived from an EMBL/GenBank/DDBJ whole genome shotgun (WGS) entry which is preliminary data.</text>
</comment>
<keyword evidence="2 3" id="KW-0413">Isomerase</keyword>
<proteinExistence type="inferred from homology"/>
<evidence type="ECO:0000313" key="3">
    <source>
        <dbReference type="EMBL" id="NIK61971.1"/>
    </source>
</evidence>
<reference evidence="3 4" key="1">
    <citation type="submission" date="2020-03" db="EMBL/GenBank/DDBJ databases">
        <title>Sequencing the genomes of 1000 actinobacteria strains.</title>
        <authorList>
            <person name="Klenk H.-P."/>
        </authorList>
    </citation>
    <scope>NUCLEOTIDE SEQUENCE [LARGE SCALE GENOMIC DNA]</scope>
    <source>
        <strain evidence="3 4">DSM 45490</strain>
    </source>
</reference>
<dbReference type="Pfam" id="PF02567">
    <property type="entry name" value="PhzC-PhzF"/>
    <property type="match status" value="1"/>
</dbReference>
<dbReference type="EC" id="5.3.3.17" evidence="3"/>
<dbReference type="RefSeq" id="WP_167216828.1">
    <property type="nucleotide sequence ID" value="NZ_JAASRO010000001.1"/>
</dbReference>
<dbReference type="PANTHER" id="PTHR13774">
    <property type="entry name" value="PHENAZINE BIOSYNTHESIS PROTEIN"/>
    <property type="match status" value="1"/>
</dbReference>
<dbReference type="GO" id="GO:0102943">
    <property type="term" value="F:trans-2,3-dihydro-3-hydroxy-anthranilate isomerase activity"/>
    <property type="evidence" value="ECO:0007669"/>
    <property type="project" value="UniProtKB-EC"/>
</dbReference>
<sequence>MNLRVTVVHTCQRAGLGGSPTAVVDETSLTDAERRAVPIAVGTSHAVFVSRPNDESGRPVVALRFFTAAGELPACGHGTVAALAVLAERARTPEHETVLRAGGRTFRGRTTGGHGRYDAAFDPGVVDLRVPLTSESTAILLALGLNPVGAPARCRIASVGRPRMLVQVSDPEALAELAPDMTHLRGACDRLGLLGCYVYSTPSPEGRVAARMFAPSIGVPEDIANANSTACLAAHLADQGFSTLAVDMGDSLGKPSTITATSRSGPDGQSVRVGGTAAIEDSYLI</sequence>
<name>A0A7X6A4Y3_9ACTN</name>
<evidence type="ECO:0000313" key="4">
    <source>
        <dbReference type="Proteomes" id="UP000555407"/>
    </source>
</evidence>
<dbReference type="PANTHER" id="PTHR13774:SF39">
    <property type="entry name" value="BIOSYNTHESIS PROTEIN, PUTATIVE-RELATED"/>
    <property type="match status" value="1"/>
</dbReference>
<evidence type="ECO:0000256" key="1">
    <source>
        <dbReference type="ARBA" id="ARBA00008270"/>
    </source>
</evidence>
<accession>A0A7X6A4Y3</accession>
<dbReference type="SUPFAM" id="SSF54506">
    <property type="entry name" value="Diaminopimelate epimerase-like"/>
    <property type="match status" value="1"/>
</dbReference>
<dbReference type="PIRSF" id="PIRSF016184">
    <property type="entry name" value="PhzC_PhzF"/>
    <property type="match status" value="1"/>
</dbReference>
<comment type="similarity">
    <text evidence="1">Belongs to the PhzF family.</text>
</comment>
<gene>
    <name evidence="3" type="ORF">BJY22_007688</name>
</gene>
<keyword evidence="4" id="KW-1185">Reference proteome</keyword>
<dbReference type="NCBIfam" id="TIGR00654">
    <property type="entry name" value="PhzF_family"/>
    <property type="match status" value="1"/>
</dbReference>